<reference evidence="2 3" key="1">
    <citation type="journal article" date="2014" name="J. Biotechnol.">
        <title>Complete genome sequence of the actinobacterium Actinoplanes friuliensis HAG 010964, producer of the lipopeptide antibiotic friulimycin.</title>
        <authorList>
            <person name="Ruckert C."/>
            <person name="Szczepanowski R."/>
            <person name="Albersmeier A."/>
            <person name="Goesmann A."/>
            <person name="Fischer N."/>
            <person name="Steinkamper A."/>
            <person name="Puhler A."/>
            <person name="Biener R."/>
            <person name="Schwartz D."/>
            <person name="Kalinowski J."/>
        </authorList>
    </citation>
    <scope>NUCLEOTIDE SEQUENCE [LARGE SCALE GENOMIC DNA]</scope>
    <source>
        <strain evidence="2 3">DSM 7358</strain>
    </source>
</reference>
<dbReference type="eggNOG" id="ENOG5031Y01">
    <property type="taxonomic scope" value="Bacteria"/>
</dbReference>
<sequence length="116" mass="12620">MRPAAMPEPELWLDLDRVAGGGRDLAAAGKHLTRQRTGPGAEVAALSAAPPWGTDDIGQTFENNYRPIEQQVLQAWEKLGLYVEGLGDAVVEAVQEATQTDHHSAVRVERTYGKRS</sequence>
<feature type="compositionally biased region" description="Basic and acidic residues" evidence="1">
    <location>
        <begin position="99"/>
        <end position="116"/>
    </location>
</feature>
<dbReference type="HOGENOM" id="CLU_167531_0_0_11"/>
<dbReference type="PATRIC" id="fig|1246995.3.peg.8656"/>
<keyword evidence="3" id="KW-1185">Reference proteome</keyword>
<protein>
    <submittedName>
        <fullName evidence="2">Uncharacterized protein</fullName>
    </submittedName>
</protein>
<accession>U5WC61</accession>
<dbReference type="AlphaFoldDB" id="U5WC61"/>
<proteinExistence type="predicted"/>
<evidence type="ECO:0000256" key="1">
    <source>
        <dbReference type="SAM" id="MobiDB-lite"/>
    </source>
</evidence>
<dbReference type="EMBL" id="CP006272">
    <property type="protein sequence ID" value="AGZ46808.1"/>
    <property type="molecule type" value="Genomic_DNA"/>
</dbReference>
<dbReference type="Proteomes" id="UP000017746">
    <property type="component" value="Chromosome"/>
</dbReference>
<gene>
    <name evidence="2" type="ORF">AFR_42770</name>
</gene>
<dbReference type="KEGG" id="afs:AFR_42770"/>
<evidence type="ECO:0000313" key="2">
    <source>
        <dbReference type="EMBL" id="AGZ46808.1"/>
    </source>
</evidence>
<organism evidence="2 3">
    <name type="scientific">Actinoplanes friuliensis DSM 7358</name>
    <dbReference type="NCBI Taxonomy" id="1246995"/>
    <lineage>
        <taxon>Bacteria</taxon>
        <taxon>Bacillati</taxon>
        <taxon>Actinomycetota</taxon>
        <taxon>Actinomycetes</taxon>
        <taxon>Micromonosporales</taxon>
        <taxon>Micromonosporaceae</taxon>
        <taxon>Actinoplanes</taxon>
    </lineage>
</organism>
<evidence type="ECO:0000313" key="3">
    <source>
        <dbReference type="Proteomes" id="UP000017746"/>
    </source>
</evidence>
<feature type="region of interest" description="Disordered" evidence="1">
    <location>
        <begin position="97"/>
        <end position="116"/>
    </location>
</feature>
<name>U5WC61_9ACTN</name>
<dbReference type="STRING" id="1246995.AFR_42770"/>